<organism evidence="7 8">
    <name type="scientific">Eiseniibacteriota bacterium</name>
    <dbReference type="NCBI Taxonomy" id="2212470"/>
    <lineage>
        <taxon>Bacteria</taxon>
        <taxon>Candidatus Eiseniibacteriota</taxon>
    </lineage>
</organism>
<reference evidence="7 8" key="1">
    <citation type="journal article" date="2019" name="Nat. Microbiol.">
        <title>Mediterranean grassland soil C-N compound turnover is dependent on rainfall and depth, and is mediated by genomically divergent microorganisms.</title>
        <authorList>
            <person name="Diamond S."/>
            <person name="Andeer P.F."/>
            <person name="Li Z."/>
            <person name="Crits-Christoph A."/>
            <person name="Burstein D."/>
            <person name="Anantharaman K."/>
            <person name="Lane K.R."/>
            <person name="Thomas B.C."/>
            <person name="Pan C."/>
            <person name="Northen T.R."/>
            <person name="Banfield J.F."/>
        </authorList>
    </citation>
    <scope>NUCLEOTIDE SEQUENCE [LARGE SCALE GENOMIC DNA]</scope>
    <source>
        <strain evidence="7">WS_9</strain>
    </source>
</reference>
<evidence type="ECO:0000259" key="6">
    <source>
        <dbReference type="PROSITE" id="PS50045"/>
    </source>
</evidence>
<dbReference type="PANTHER" id="PTHR32071">
    <property type="entry name" value="TRANSCRIPTIONAL REGULATORY PROTEIN"/>
    <property type="match status" value="1"/>
</dbReference>
<dbReference type="InterPro" id="IPR058031">
    <property type="entry name" value="AAA_lid_NorR"/>
</dbReference>
<name>A0A538TP31_UNCEI</name>
<evidence type="ECO:0000256" key="2">
    <source>
        <dbReference type="ARBA" id="ARBA00022840"/>
    </source>
</evidence>
<dbReference type="SUPFAM" id="SSF55781">
    <property type="entry name" value="GAF domain-like"/>
    <property type="match status" value="1"/>
</dbReference>
<evidence type="ECO:0000256" key="1">
    <source>
        <dbReference type="ARBA" id="ARBA00022741"/>
    </source>
</evidence>
<dbReference type="InterPro" id="IPR025944">
    <property type="entry name" value="Sigma_54_int_dom_CS"/>
</dbReference>
<dbReference type="GO" id="GO:0006355">
    <property type="term" value="P:regulation of DNA-templated transcription"/>
    <property type="evidence" value="ECO:0007669"/>
    <property type="project" value="InterPro"/>
</dbReference>
<feature type="domain" description="Sigma-54 factor interaction" evidence="6">
    <location>
        <begin position="236"/>
        <end position="465"/>
    </location>
</feature>
<sequence length="637" mass="69893">MSQAPVRRRLQARQSSLIDAETLPDLARSYSDASALLEIARSLLGASRPPEILGRLLHATLGLTGASHTVGYVYVPARRKLQLAVAFGLTPPAKSEHLTLSRSDYQLLSESEGAAVFPVRVECEGGYEPLPKGTLRRWAESLEAAFLLPLVVHSELVAIAVVGPRIGREPYTAETLEILERAAALAAQAISSGAAQSESPSEQQYPTVPEIDVRAPSQVLRRLRELRLSHPVLNRILGESPAMLRLLEEAVSVGPTRCPVLIQGETGCGKELLARAVHEISPRIKGPFEVVDCGSIPKELIESELFGHERGAFTGAVRDRRGMFEMAHRGTVFLDELGELPLPAQTRLLRVLQEGYFRRVGGEEAIQVDVRVVAATNRDLWDEVEAGRFRRDLYYRVSVLTLHVPPLRERKSDIPLLARRFAQTAAEEMGTPALRIDAALEAQLLEHHFPGNIRELQNLITALAVGGSSGNGAPNLGRMLRRPATLAPGTEPPKRGDRSMGNWVLTHLRRHGFNVAAAGRMLKVAQSKEGTLDAPVADRTTLTYYLQGECLREFCEAEFDVERAARSLAGGPYLTGVVGRRLRSLLKVLASSAEADGGLVQARRLCEKRMPKLPSSYHAYLDRALQSYIDQRWKLAG</sequence>
<dbReference type="GO" id="GO:0005524">
    <property type="term" value="F:ATP binding"/>
    <property type="evidence" value="ECO:0007669"/>
    <property type="project" value="UniProtKB-KW"/>
</dbReference>
<gene>
    <name evidence="7" type="ORF">E6K79_04905</name>
</gene>
<dbReference type="CDD" id="cd00009">
    <property type="entry name" value="AAA"/>
    <property type="match status" value="1"/>
</dbReference>
<dbReference type="Gene3D" id="1.10.8.60">
    <property type="match status" value="1"/>
</dbReference>
<keyword evidence="3" id="KW-0805">Transcription regulation</keyword>
<evidence type="ECO:0000313" key="7">
    <source>
        <dbReference type="EMBL" id="TMQ65396.1"/>
    </source>
</evidence>
<keyword evidence="2" id="KW-0067">ATP-binding</keyword>
<evidence type="ECO:0000256" key="5">
    <source>
        <dbReference type="ARBA" id="ARBA00023163"/>
    </source>
</evidence>
<dbReference type="PANTHER" id="PTHR32071:SF117">
    <property type="entry name" value="PTS-DEPENDENT DIHYDROXYACETONE KINASE OPERON REGULATORY PROTEIN-RELATED"/>
    <property type="match status" value="1"/>
</dbReference>
<dbReference type="InterPro" id="IPR027417">
    <property type="entry name" value="P-loop_NTPase"/>
</dbReference>
<dbReference type="GO" id="GO:0003677">
    <property type="term" value="F:DNA binding"/>
    <property type="evidence" value="ECO:0007669"/>
    <property type="project" value="UniProtKB-KW"/>
</dbReference>
<evidence type="ECO:0000256" key="3">
    <source>
        <dbReference type="ARBA" id="ARBA00023015"/>
    </source>
</evidence>
<evidence type="ECO:0000313" key="8">
    <source>
        <dbReference type="Proteomes" id="UP000317691"/>
    </source>
</evidence>
<keyword evidence="1" id="KW-0547">Nucleotide-binding</keyword>
<dbReference type="SMART" id="SM00382">
    <property type="entry name" value="AAA"/>
    <property type="match status" value="1"/>
</dbReference>
<dbReference type="Gene3D" id="3.30.450.40">
    <property type="match status" value="1"/>
</dbReference>
<dbReference type="AlphaFoldDB" id="A0A538TP31"/>
<protein>
    <submittedName>
        <fullName evidence="7">Sigma-54-dependent Fis family transcriptional regulator</fullName>
    </submittedName>
</protein>
<dbReference type="InterPro" id="IPR003593">
    <property type="entry name" value="AAA+_ATPase"/>
</dbReference>
<dbReference type="SUPFAM" id="SSF52540">
    <property type="entry name" value="P-loop containing nucleoside triphosphate hydrolases"/>
    <property type="match status" value="1"/>
</dbReference>
<accession>A0A538TP31</accession>
<dbReference type="PROSITE" id="PS00688">
    <property type="entry name" value="SIGMA54_INTERACT_3"/>
    <property type="match status" value="1"/>
</dbReference>
<keyword evidence="4" id="KW-0238">DNA-binding</keyword>
<comment type="caution">
    <text evidence="7">The sequence shown here is derived from an EMBL/GenBank/DDBJ whole genome shotgun (WGS) entry which is preliminary data.</text>
</comment>
<dbReference type="EMBL" id="VBOZ01000013">
    <property type="protein sequence ID" value="TMQ65396.1"/>
    <property type="molecule type" value="Genomic_DNA"/>
</dbReference>
<dbReference type="Proteomes" id="UP000317691">
    <property type="component" value="Unassembled WGS sequence"/>
</dbReference>
<keyword evidence="5" id="KW-0804">Transcription</keyword>
<dbReference type="Gene3D" id="3.40.50.300">
    <property type="entry name" value="P-loop containing nucleotide triphosphate hydrolases"/>
    <property type="match status" value="1"/>
</dbReference>
<dbReference type="Pfam" id="PF00158">
    <property type="entry name" value="Sigma54_activat"/>
    <property type="match status" value="1"/>
</dbReference>
<dbReference type="InterPro" id="IPR002078">
    <property type="entry name" value="Sigma_54_int"/>
</dbReference>
<dbReference type="PROSITE" id="PS50045">
    <property type="entry name" value="SIGMA54_INTERACT_4"/>
    <property type="match status" value="1"/>
</dbReference>
<dbReference type="FunFam" id="3.40.50.300:FF:000006">
    <property type="entry name" value="DNA-binding transcriptional regulator NtrC"/>
    <property type="match status" value="1"/>
</dbReference>
<dbReference type="Pfam" id="PF25601">
    <property type="entry name" value="AAA_lid_14"/>
    <property type="match status" value="1"/>
</dbReference>
<dbReference type="InterPro" id="IPR029016">
    <property type="entry name" value="GAF-like_dom_sf"/>
</dbReference>
<proteinExistence type="predicted"/>
<evidence type="ECO:0000256" key="4">
    <source>
        <dbReference type="ARBA" id="ARBA00023125"/>
    </source>
</evidence>